<dbReference type="PROSITE" id="PS50827">
    <property type="entry name" value="DDT"/>
    <property type="match status" value="1"/>
</dbReference>
<evidence type="ECO:0000256" key="2">
    <source>
        <dbReference type="ARBA" id="ARBA00022723"/>
    </source>
</evidence>
<dbReference type="InterPro" id="IPR019786">
    <property type="entry name" value="Zinc_finger_PHD-type_CS"/>
</dbReference>
<dbReference type="SMART" id="SM00249">
    <property type="entry name" value="PHD"/>
    <property type="match status" value="2"/>
</dbReference>
<feature type="region of interest" description="Disordered" evidence="7">
    <location>
        <begin position="750"/>
        <end position="775"/>
    </location>
</feature>
<evidence type="ECO:0000259" key="9">
    <source>
        <dbReference type="PROSITE" id="PS50827"/>
    </source>
</evidence>
<sequence>MEYVGRRVKRKFQLQNGTSFGSVESYQQSTGLFRIVYDDGDCKELELAELHSLIDNEGTFNDISVIESDVSGSLVNKGGVSRKFDLNLNEDDLSNLNENDDHGGREVRGGGGGAKLHGLDLNERVNLDSLDGVDLNKGLFGEESSGVKKEMIDLNVAINEVFEDLGGEKKERSFDLNLDLMEEEVKKLDECEVQSRVNETVDVQMSEDFAENDNKEIIVISDDDEGNGVSNMENEGENPFKNWASVVSSQNVASVSAPRKSRTRKKKGASINIIELATREEIIVDVESGKLKLLESRDETPLRICNTLGDGANRVLGSSSRGRGGRKKIDLPANDIPITTPETGLRSSRRAKLNAPSGQGHVYRATGLYAINDQMSSPAISAVSNENIPGKSAENVMLPPKVELPPSSSNLDIPGVSAFKLVSVYAFLRSFSILLFLSPFELDDFVACLKCDDSPSLFDSIHVSLLKTLRKHLESLSYEGSVSASKCLRSLNWDFLDLITWPMFVVEYLLLHSPGYIPGVDLCNVKPFQSDYYKLPVSAKVDILRLLCDDVIEVETFRSDLNRRTDSKERNMDLERNMKFENSKKRKAVLDVASSSCLAEEVPNEPTDYNGDECRLCKMDGNLICCDGCPAAFHARCVGVVSSLLPEGDWYCPECVIEKDKPWLKMGMLIRGAEVLGTDPYGRKYYSSCGYLLVLESYNDDVPSWSYNKNDLPTLIKALESSPFVYDTIISAICKNWNIVHGVVGTKNGLDSRSSTQSAFPEKRQPPDMHQRTSETDEAVAEKWSDKKSLVTAYFSKLETENAGNVTVTLETGNLGAKMENRLANSEGSAEVSQAFMKTDSLKESAFGCSKARPEIPEDSQIPLKLGDIADHCLASAILDVEQGNNLNSENYSYALSAINSKSFKPQVQFRTNYVNSYEFAQIASSVLGKLAFKSSDKISEDAPRSFEESVASQHKLITNRFANFSWSNIQNSNMNYRKEKCGWCFYCKAPEEERNCLFIMSDRFPSAENFTSEALGIGFDKNREIHLIDVICHMICIEDHLQGLLLGPWLTPHYSIVWRKSVGEAVNIGSLKILLLLLESNLHHLALSSDWRKHVDSVATMGSASHIVINSTQASSRNARSSGTGISPPSKADPGLRLFWWRGGTGSRKLFNWKVLPRNLASKAGRQGGCKKIPGILYPESGENVKRTRYDAWRAAVETSRSVDQLALQIRELDANIRWKDIGNSNILSKKKSVESFKKATVRRKRSDGTLVKYLLDFGKRRHIPSIVVKHGSIIEDISRGRKKYWLEESHVPLHLLKAYEEKRLARKASKTKPTDLQPSIKVTRRQKKGFEYLFSKQEKTGHYQCGQCNCDVLMREAVSCQDCKGFFHETHVRKSAGSITAACIYTCHKCERGNLVKNDARKGKSEVSEPKNEFEGLKQLHSGKGKKLGKGKQEVNPENKKIVPLAPPSRRSVRNAKRVVKFSLEIAKGKKGKNGKKGQKGQKGQKGKQVKSEMGNFPEPNTIRKKKRTPFNSIFWSKGLQLSRRPNDERLMHFRSKMLLVIPGGVISVNDKPKCSLCSELNYSSNLCYVACEICGVWFHGDALDLTEDKIDHLIGFKCHKCLNKRPPVCPHIGESSTGQKSGSNDEHMDIFDC</sequence>
<evidence type="ECO:0000259" key="8">
    <source>
        <dbReference type="PROSITE" id="PS50016"/>
    </source>
</evidence>
<dbReference type="GO" id="GO:0008270">
    <property type="term" value="F:zinc ion binding"/>
    <property type="evidence" value="ECO:0007669"/>
    <property type="project" value="UniProtKB-KW"/>
</dbReference>
<dbReference type="SMART" id="SM00571">
    <property type="entry name" value="DDT"/>
    <property type="match status" value="1"/>
</dbReference>
<evidence type="ECO:0000313" key="10">
    <source>
        <dbReference type="EMBL" id="KAL3850926.1"/>
    </source>
</evidence>
<dbReference type="InterPro" id="IPR018501">
    <property type="entry name" value="DDT_dom"/>
</dbReference>
<dbReference type="Pfam" id="PF02791">
    <property type="entry name" value="DDT"/>
    <property type="match status" value="1"/>
</dbReference>
<feature type="compositionally biased region" description="Basic and acidic residues" evidence="7">
    <location>
        <begin position="1433"/>
        <end position="1443"/>
    </location>
</feature>
<evidence type="ECO:0000256" key="7">
    <source>
        <dbReference type="SAM" id="MobiDB-lite"/>
    </source>
</evidence>
<name>A0ABD3UN45_9LAMI</name>
<dbReference type="PROSITE" id="PS50016">
    <property type="entry name" value="ZF_PHD_2"/>
    <property type="match status" value="1"/>
</dbReference>
<dbReference type="GO" id="GO:0005634">
    <property type="term" value="C:nucleus"/>
    <property type="evidence" value="ECO:0007669"/>
    <property type="project" value="UniProtKB-SubCell"/>
</dbReference>
<organism evidence="10 11">
    <name type="scientific">Penstemon smallii</name>
    <dbReference type="NCBI Taxonomy" id="265156"/>
    <lineage>
        <taxon>Eukaryota</taxon>
        <taxon>Viridiplantae</taxon>
        <taxon>Streptophyta</taxon>
        <taxon>Embryophyta</taxon>
        <taxon>Tracheophyta</taxon>
        <taxon>Spermatophyta</taxon>
        <taxon>Magnoliopsida</taxon>
        <taxon>eudicotyledons</taxon>
        <taxon>Gunneridae</taxon>
        <taxon>Pentapetalae</taxon>
        <taxon>asterids</taxon>
        <taxon>lamiids</taxon>
        <taxon>Lamiales</taxon>
        <taxon>Plantaginaceae</taxon>
        <taxon>Cheloneae</taxon>
        <taxon>Penstemon</taxon>
    </lineage>
</organism>
<keyword evidence="2" id="KW-0479">Metal-binding</keyword>
<evidence type="ECO:0000256" key="5">
    <source>
        <dbReference type="ARBA" id="ARBA00023242"/>
    </source>
</evidence>
<keyword evidence="5" id="KW-0539">Nucleus</keyword>
<reference evidence="10 11" key="1">
    <citation type="submission" date="2024-12" db="EMBL/GenBank/DDBJ databases">
        <title>The unique morphological basis and parallel evolutionary history of personate flowers in Penstemon.</title>
        <authorList>
            <person name="Depatie T.H."/>
            <person name="Wessinger C.A."/>
        </authorList>
    </citation>
    <scope>NUCLEOTIDE SEQUENCE [LARGE SCALE GENOMIC DNA]</scope>
    <source>
        <strain evidence="10">WTNN_2</strain>
        <tissue evidence="10">Leaf</tissue>
    </source>
</reference>
<evidence type="ECO:0000256" key="3">
    <source>
        <dbReference type="ARBA" id="ARBA00022771"/>
    </source>
</evidence>
<dbReference type="PANTHER" id="PTHR46508:SF5">
    <property type="entry name" value="PHD-FINGER AND DNA BINDING DOMAIN-CONTAINING PROTEIN"/>
    <property type="match status" value="1"/>
</dbReference>
<keyword evidence="4" id="KW-0862">Zinc</keyword>
<evidence type="ECO:0000256" key="4">
    <source>
        <dbReference type="ARBA" id="ARBA00022833"/>
    </source>
</evidence>
<dbReference type="InterPro" id="IPR056618">
    <property type="entry name" value="Chromo_PTM"/>
</dbReference>
<feature type="compositionally biased region" description="Polar residues" evidence="7">
    <location>
        <begin position="750"/>
        <end position="759"/>
    </location>
</feature>
<proteinExistence type="predicted"/>
<feature type="compositionally biased region" description="Basic and acidic residues" evidence="7">
    <location>
        <begin position="1626"/>
        <end position="1636"/>
    </location>
</feature>
<dbReference type="InterPro" id="IPR047365">
    <property type="entry name" value="Tudor_AtPTM-like"/>
</dbReference>
<gene>
    <name evidence="10" type="ORF">ACJIZ3_012808</name>
</gene>
<feature type="region of interest" description="Disordered" evidence="7">
    <location>
        <begin position="1402"/>
        <end position="1456"/>
    </location>
</feature>
<dbReference type="Pfam" id="PF00628">
    <property type="entry name" value="PHD"/>
    <property type="match status" value="1"/>
</dbReference>
<feature type="region of interest" description="Disordered" evidence="7">
    <location>
        <begin position="1469"/>
        <end position="1505"/>
    </location>
</feature>
<dbReference type="CDD" id="cd15532">
    <property type="entry name" value="PHD2_CHD_II"/>
    <property type="match status" value="1"/>
</dbReference>
<dbReference type="Gene3D" id="3.30.40.10">
    <property type="entry name" value="Zinc/RING finger domain, C3HC4 (zinc finger)"/>
    <property type="match status" value="2"/>
</dbReference>
<feature type="domain" description="DDT" evidence="9">
    <location>
        <begin position="415"/>
        <end position="475"/>
    </location>
</feature>
<feature type="compositionally biased region" description="Basic and acidic residues" evidence="7">
    <location>
        <begin position="1402"/>
        <end position="1420"/>
    </location>
</feature>
<dbReference type="SUPFAM" id="SSF57903">
    <property type="entry name" value="FYVE/PHD zinc finger"/>
    <property type="match status" value="2"/>
</dbReference>
<feature type="region of interest" description="Disordered" evidence="7">
    <location>
        <begin position="316"/>
        <end position="345"/>
    </location>
</feature>
<dbReference type="InterPro" id="IPR011011">
    <property type="entry name" value="Znf_FYVE_PHD"/>
</dbReference>
<dbReference type="InterPro" id="IPR013083">
    <property type="entry name" value="Znf_RING/FYVE/PHD"/>
</dbReference>
<feature type="region of interest" description="Disordered" evidence="7">
    <location>
        <begin position="1616"/>
        <end position="1636"/>
    </location>
</feature>
<feature type="domain" description="PHD-type" evidence="8">
    <location>
        <begin position="611"/>
        <end position="658"/>
    </location>
</feature>
<feature type="compositionally biased region" description="Basic residues" evidence="7">
    <location>
        <begin position="1423"/>
        <end position="1432"/>
    </location>
</feature>
<dbReference type="Proteomes" id="UP001634393">
    <property type="component" value="Unassembled WGS sequence"/>
</dbReference>
<dbReference type="EMBL" id="JBJXBP010000001">
    <property type="protein sequence ID" value="KAL3850926.1"/>
    <property type="molecule type" value="Genomic_DNA"/>
</dbReference>
<keyword evidence="3 6" id="KW-0863">Zinc-finger</keyword>
<dbReference type="InterPro" id="IPR001965">
    <property type="entry name" value="Znf_PHD"/>
</dbReference>
<feature type="compositionally biased region" description="Basic residues" evidence="7">
    <location>
        <begin position="1471"/>
        <end position="1491"/>
    </location>
</feature>
<evidence type="ECO:0000256" key="1">
    <source>
        <dbReference type="ARBA" id="ARBA00004123"/>
    </source>
</evidence>
<feature type="compositionally biased region" description="Basic and acidic residues" evidence="7">
    <location>
        <begin position="761"/>
        <end position="775"/>
    </location>
</feature>
<dbReference type="Pfam" id="PF24294">
    <property type="entry name" value="Chromo_PTM"/>
    <property type="match status" value="1"/>
</dbReference>
<evidence type="ECO:0000313" key="11">
    <source>
        <dbReference type="Proteomes" id="UP001634393"/>
    </source>
</evidence>
<protein>
    <submittedName>
        <fullName evidence="10">Uncharacterized protein</fullName>
    </submittedName>
</protein>
<dbReference type="InterPro" id="IPR019787">
    <property type="entry name" value="Znf_PHD-finger"/>
</dbReference>
<keyword evidence="11" id="KW-1185">Reference proteome</keyword>
<dbReference type="PROSITE" id="PS01359">
    <property type="entry name" value="ZF_PHD_1"/>
    <property type="match status" value="1"/>
</dbReference>
<evidence type="ECO:0000256" key="6">
    <source>
        <dbReference type="PROSITE-ProRule" id="PRU00146"/>
    </source>
</evidence>
<dbReference type="PANTHER" id="PTHR46508">
    <property type="entry name" value="PHD FINGER FAMILY PROTEIN"/>
    <property type="match status" value="1"/>
</dbReference>
<comment type="subcellular location">
    <subcellularLocation>
        <location evidence="1">Nucleus</location>
    </subcellularLocation>
</comment>
<accession>A0ABD3UN45</accession>
<dbReference type="Pfam" id="PF21743">
    <property type="entry name" value="PTM_DIR17_Tudor"/>
    <property type="match status" value="1"/>
</dbReference>
<comment type="caution">
    <text evidence="10">The sequence shown here is derived from an EMBL/GenBank/DDBJ whole genome shotgun (WGS) entry which is preliminary data.</text>
</comment>